<gene>
    <name evidence="2" type="ORF">WN55_04257</name>
</gene>
<feature type="domain" description="DUF4817" evidence="1">
    <location>
        <begin position="6"/>
        <end position="56"/>
    </location>
</feature>
<sequence length="164" mass="18818">MKFSNSEKVDILLVSGECRRNATRAIAMYAGIYSERNQPCRLIFERLCTSLRKSGSFDVTKRNVTKTTTSEENTIAVLAAVTENPHISTRQILRGSGISKTSVLRMLHNEKYHPLLHQELHGSDYGNRVRFCQWFLHEMYIDDLFSQKVLFTDEATCTNRGKLI</sequence>
<protein>
    <recommendedName>
        <fullName evidence="1">DUF4817 domain-containing protein</fullName>
    </recommendedName>
</protein>
<dbReference type="Proteomes" id="UP000076502">
    <property type="component" value="Unassembled WGS sequence"/>
</dbReference>
<evidence type="ECO:0000259" key="1">
    <source>
        <dbReference type="Pfam" id="PF16087"/>
    </source>
</evidence>
<evidence type="ECO:0000313" key="3">
    <source>
        <dbReference type="Proteomes" id="UP000076502"/>
    </source>
</evidence>
<proteinExistence type="predicted"/>
<dbReference type="Pfam" id="PF16087">
    <property type="entry name" value="DUF4817"/>
    <property type="match status" value="1"/>
</dbReference>
<keyword evidence="3" id="KW-1185">Reference proteome</keyword>
<name>A0A154NXZ5_DUFNO</name>
<organism evidence="2 3">
    <name type="scientific">Dufourea novaeangliae</name>
    <name type="common">Sweat bee</name>
    <dbReference type="NCBI Taxonomy" id="178035"/>
    <lineage>
        <taxon>Eukaryota</taxon>
        <taxon>Metazoa</taxon>
        <taxon>Ecdysozoa</taxon>
        <taxon>Arthropoda</taxon>
        <taxon>Hexapoda</taxon>
        <taxon>Insecta</taxon>
        <taxon>Pterygota</taxon>
        <taxon>Neoptera</taxon>
        <taxon>Endopterygota</taxon>
        <taxon>Hymenoptera</taxon>
        <taxon>Apocrita</taxon>
        <taxon>Aculeata</taxon>
        <taxon>Apoidea</taxon>
        <taxon>Anthophila</taxon>
        <taxon>Halictidae</taxon>
        <taxon>Rophitinae</taxon>
        <taxon>Dufourea</taxon>
    </lineage>
</organism>
<dbReference type="AlphaFoldDB" id="A0A154NXZ5"/>
<dbReference type="PANTHER" id="PTHR47326:SF1">
    <property type="entry name" value="HTH PSQ-TYPE DOMAIN-CONTAINING PROTEIN"/>
    <property type="match status" value="1"/>
</dbReference>
<dbReference type="EMBL" id="KQ434780">
    <property type="protein sequence ID" value="KZC04451.1"/>
    <property type="molecule type" value="Genomic_DNA"/>
</dbReference>
<reference evidence="2 3" key="1">
    <citation type="submission" date="2015-07" db="EMBL/GenBank/DDBJ databases">
        <title>The genome of Dufourea novaeangliae.</title>
        <authorList>
            <person name="Pan H."/>
            <person name="Kapheim K."/>
        </authorList>
    </citation>
    <scope>NUCLEOTIDE SEQUENCE [LARGE SCALE GENOMIC DNA]</scope>
    <source>
        <strain evidence="2">0120121106</strain>
        <tissue evidence="2">Whole body</tissue>
    </source>
</reference>
<dbReference type="InterPro" id="IPR032135">
    <property type="entry name" value="DUF4817"/>
</dbReference>
<evidence type="ECO:0000313" key="2">
    <source>
        <dbReference type="EMBL" id="KZC04451.1"/>
    </source>
</evidence>
<accession>A0A154NXZ5</accession>
<dbReference type="PANTHER" id="PTHR47326">
    <property type="entry name" value="TRANSPOSABLE ELEMENT TC3 TRANSPOSASE-LIKE PROTEIN"/>
    <property type="match status" value="1"/>
</dbReference>